<dbReference type="EMBL" id="JBBPBM010000021">
    <property type="protein sequence ID" value="KAK8548585.1"/>
    <property type="molecule type" value="Genomic_DNA"/>
</dbReference>
<reference evidence="1 2" key="1">
    <citation type="journal article" date="2024" name="G3 (Bethesda)">
        <title>Genome assembly of Hibiscus sabdariffa L. provides insights into metabolisms of medicinal natural products.</title>
        <authorList>
            <person name="Kim T."/>
        </authorList>
    </citation>
    <scope>NUCLEOTIDE SEQUENCE [LARGE SCALE GENOMIC DNA]</scope>
    <source>
        <strain evidence="1">TK-2024</strain>
        <tissue evidence="1">Old leaves</tissue>
    </source>
</reference>
<accession>A0ABR2DYW6</accession>
<sequence>MSPGFDPSTCRNVYVENSYSQVNEPPLQEVFVKKSVADEALKYHVSNLDYWREYRAILYKNFDESEKTDPSRLGKKWAHPLSLIESGCVIVATDKLDGDSIHGRFVVLIYRYKKWQGQEG</sequence>
<evidence type="ECO:0000313" key="2">
    <source>
        <dbReference type="Proteomes" id="UP001472677"/>
    </source>
</evidence>
<keyword evidence="2" id="KW-1185">Reference proteome</keyword>
<protein>
    <submittedName>
        <fullName evidence="1">Uncharacterized protein</fullName>
    </submittedName>
</protein>
<evidence type="ECO:0000313" key="1">
    <source>
        <dbReference type="EMBL" id="KAK8548585.1"/>
    </source>
</evidence>
<name>A0ABR2DYW6_9ROSI</name>
<gene>
    <name evidence="1" type="ORF">V6N12_061496</name>
</gene>
<comment type="caution">
    <text evidence="1">The sequence shown here is derived from an EMBL/GenBank/DDBJ whole genome shotgun (WGS) entry which is preliminary data.</text>
</comment>
<proteinExistence type="predicted"/>
<dbReference type="Proteomes" id="UP001472677">
    <property type="component" value="Unassembled WGS sequence"/>
</dbReference>
<organism evidence="1 2">
    <name type="scientific">Hibiscus sabdariffa</name>
    <name type="common">roselle</name>
    <dbReference type="NCBI Taxonomy" id="183260"/>
    <lineage>
        <taxon>Eukaryota</taxon>
        <taxon>Viridiplantae</taxon>
        <taxon>Streptophyta</taxon>
        <taxon>Embryophyta</taxon>
        <taxon>Tracheophyta</taxon>
        <taxon>Spermatophyta</taxon>
        <taxon>Magnoliopsida</taxon>
        <taxon>eudicotyledons</taxon>
        <taxon>Gunneridae</taxon>
        <taxon>Pentapetalae</taxon>
        <taxon>rosids</taxon>
        <taxon>malvids</taxon>
        <taxon>Malvales</taxon>
        <taxon>Malvaceae</taxon>
        <taxon>Malvoideae</taxon>
        <taxon>Hibiscus</taxon>
    </lineage>
</organism>